<evidence type="ECO:0000313" key="2">
    <source>
        <dbReference type="Proteomes" id="UP001224926"/>
    </source>
</evidence>
<reference evidence="1 2" key="1">
    <citation type="submission" date="2022-07" db="EMBL/GenBank/DDBJ databases">
        <title>Two temperate virus in Haloterrigena jeotgali A29.</title>
        <authorList>
            <person name="Deng X."/>
        </authorList>
    </citation>
    <scope>NUCLEOTIDE SEQUENCE [LARGE SCALE GENOMIC DNA]</scope>
    <source>
        <strain evidence="1 2">A29</strain>
        <plasmid evidence="1 2">unnamed1</plasmid>
    </source>
</reference>
<evidence type="ECO:0000313" key="1">
    <source>
        <dbReference type="EMBL" id="WMT10290.1"/>
    </source>
</evidence>
<dbReference type="EMBL" id="CP101874">
    <property type="protein sequence ID" value="WMT10290.1"/>
    <property type="molecule type" value="Genomic_DNA"/>
</dbReference>
<geneLocation type="plasmid" evidence="1 2">
    <name>unnamed1</name>
</geneLocation>
<protein>
    <submittedName>
        <fullName evidence="1">Uncharacterized protein</fullName>
    </submittedName>
</protein>
<keyword evidence="2" id="KW-1185">Reference proteome</keyword>
<name>A0AAF0T3E8_9EURY</name>
<proteinExistence type="predicted"/>
<dbReference type="Proteomes" id="UP001224926">
    <property type="component" value="Plasmid unnamed1"/>
</dbReference>
<organism evidence="1 2">
    <name type="scientific">Natrinema thermotolerans</name>
    <dbReference type="NCBI Taxonomy" id="121872"/>
    <lineage>
        <taxon>Archaea</taxon>
        <taxon>Methanobacteriati</taxon>
        <taxon>Methanobacteriota</taxon>
        <taxon>Stenosarchaea group</taxon>
        <taxon>Halobacteria</taxon>
        <taxon>Halobacteriales</taxon>
        <taxon>Natrialbaceae</taxon>
        <taxon>Natrinema</taxon>
    </lineage>
</organism>
<dbReference type="GeneID" id="84216693"/>
<sequence>MKALLYGFAIGFGSVVAQLGVRALRQWLERRRGGGKGGMVAIDW</sequence>
<keyword evidence="1" id="KW-0614">Plasmid</keyword>
<gene>
    <name evidence="1" type="ORF">NP511_22100</name>
</gene>
<dbReference type="RefSeq" id="WP_257720324.1">
    <property type="nucleotide sequence ID" value="NZ_CP101874.1"/>
</dbReference>
<dbReference type="AlphaFoldDB" id="A0AAF0T3E8"/>
<accession>A0AAF0T3E8</accession>